<keyword evidence="3 5" id="KW-0408">Iron</keyword>
<dbReference type="PRINTS" id="PR00385">
    <property type="entry name" value="P450"/>
</dbReference>
<keyword evidence="5" id="KW-0349">Heme</keyword>
<comment type="similarity">
    <text evidence="1 5">Belongs to the cytochrome P450 family.</text>
</comment>
<evidence type="ECO:0000256" key="5">
    <source>
        <dbReference type="RuleBase" id="RU000461"/>
    </source>
</evidence>
<dbReference type="GO" id="GO:0006082">
    <property type="term" value="P:organic acid metabolic process"/>
    <property type="evidence" value="ECO:0007669"/>
    <property type="project" value="TreeGrafter"/>
</dbReference>
<dbReference type="AlphaFoldDB" id="A0A8T0FSK2"/>
<dbReference type="Proteomes" id="UP000807504">
    <property type="component" value="Unassembled WGS sequence"/>
</dbReference>
<evidence type="ECO:0000256" key="3">
    <source>
        <dbReference type="ARBA" id="ARBA00023004"/>
    </source>
</evidence>
<dbReference type="InterPro" id="IPR050182">
    <property type="entry name" value="Cytochrome_P450_fam2"/>
</dbReference>
<dbReference type="PRINTS" id="PR00359">
    <property type="entry name" value="BP450"/>
</dbReference>
<proteinExistence type="inferred from homology"/>
<dbReference type="SUPFAM" id="SSF48264">
    <property type="entry name" value="Cytochrome P450"/>
    <property type="match status" value="2"/>
</dbReference>
<keyword evidence="5" id="KW-0560">Oxidoreductase</keyword>
<gene>
    <name evidence="6" type="ORF">HNY73_004070</name>
</gene>
<dbReference type="GO" id="GO:0006805">
    <property type="term" value="P:xenobiotic metabolic process"/>
    <property type="evidence" value="ECO:0007669"/>
    <property type="project" value="TreeGrafter"/>
</dbReference>
<name>A0A8T0FSK2_ARGBR</name>
<dbReference type="GO" id="GO:0016712">
    <property type="term" value="F:oxidoreductase activity, acting on paired donors, with incorporation or reduction of molecular oxygen, reduced flavin or flavoprotein as one donor, and incorporation of one atom of oxygen"/>
    <property type="evidence" value="ECO:0007669"/>
    <property type="project" value="TreeGrafter"/>
</dbReference>
<dbReference type="InterPro" id="IPR017972">
    <property type="entry name" value="Cyt_P450_CS"/>
</dbReference>
<sequence>MHVWLLSNKKNKKYPPGPPGFPIVGYLPYLTKEPYKKLTELSKIYGPVYSVRFGSTNIIVITDFELMKEAFWKDEFMGRPPTLPVELSKETIAPLLLKGNKRHEPLGFNNVRDVIDGFLLEMQKRKNGPKSTFQKEILVDLSRFLFGAGSETVRVTLDWMLFTCVARPEIQEKIHAEIDEVIGRERFPTWEDHLNMPFTEAALTEVMRWKSIVPINVPHYTLEDTELNGYFIPKHTHVFSILWAVNFNEKLWGKDVQEYKPERFLSEDGKKVVKPEYTITFSVGKRACPGKILAEIETFLYLVAILQKFELSAPPGQTISLEGKLGTSLRPPKQFVFD</sequence>
<dbReference type="GO" id="GO:0020037">
    <property type="term" value="F:heme binding"/>
    <property type="evidence" value="ECO:0007669"/>
    <property type="project" value="InterPro"/>
</dbReference>
<dbReference type="InterPro" id="IPR002397">
    <property type="entry name" value="Cyt_P450_B"/>
</dbReference>
<dbReference type="Gene3D" id="1.10.630.10">
    <property type="entry name" value="Cytochrome P450"/>
    <property type="match status" value="2"/>
</dbReference>
<keyword evidence="2 5" id="KW-0479">Metal-binding</keyword>
<dbReference type="GO" id="GO:0005737">
    <property type="term" value="C:cytoplasm"/>
    <property type="evidence" value="ECO:0007669"/>
    <property type="project" value="TreeGrafter"/>
</dbReference>
<organism evidence="6 7">
    <name type="scientific">Argiope bruennichi</name>
    <name type="common">Wasp spider</name>
    <name type="synonym">Aranea bruennichi</name>
    <dbReference type="NCBI Taxonomy" id="94029"/>
    <lineage>
        <taxon>Eukaryota</taxon>
        <taxon>Metazoa</taxon>
        <taxon>Ecdysozoa</taxon>
        <taxon>Arthropoda</taxon>
        <taxon>Chelicerata</taxon>
        <taxon>Arachnida</taxon>
        <taxon>Araneae</taxon>
        <taxon>Araneomorphae</taxon>
        <taxon>Entelegynae</taxon>
        <taxon>Araneoidea</taxon>
        <taxon>Araneidae</taxon>
        <taxon>Argiope</taxon>
    </lineage>
</organism>
<reference evidence="6" key="2">
    <citation type="submission" date="2020-06" db="EMBL/GenBank/DDBJ databases">
        <authorList>
            <person name="Sheffer M."/>
        </authorList>
    </citation>
    <scope>NUCLEOTIDE SEQUENCE</scope>
</reference>
<protein>
    <submittedName>
        <fullName evidence="6">Cytochrome P450 1A2 like protein</fullName>
    </submittedName>
</protein>
<evidence type="ECO:0000256" key="2">
    <source>
        <dbReference type="ARBA" id="ARBA00022723"/>
    </source>
</evidence>
<dbReference type="PROSITE" id="PS00086">
    <property type="entry name" value="CYTOCHROME_P450"/>
    <property type="match status" value="1"/>
</dbReference>
<dbReference type="InterPro" id="IPR001128">
    <property type="entry name" value="Cyt_P450"/>
</dbReference>
<dbReference type="Pfam" id="PF00067">
    <property type="entry name" value="p450"/>
    <property type="match status" value="2"/>
</dbReference>
<keyword evidence="4 5" id="KW-0503">Monooxygenase</keyword>
<dbReference type="GO" id="GO:0005506">
    <property type="term" value="F:iron ion binding"/>
    <property type="evidence" value="ECO:0007669"/>
    <property type="project" value="InterPro"/>
</dbReference>
<dbReference type="EMBL" id="JABXBU010000003">
    <property type="protein sequence ID" value="KAF8792480.1"/>
    <property type="molecule type" value="Genomic_DNA"/>
</dbReference>
<dbReference type="InterPro" id="IPR036396">
    <property type="entry name" value="Cyt_P450_sf"/>
</dbReference>
<comment type="caution">
    <text evidence="6">The sequence shown here is derived from an EMBL/GenBank/DDBJ whole genome shotgun (WGS) entry which is preliminary data.</text>
</comment>
<evidence type="ECO:0000256" key="4">
    <source>
        <dbReference type="ARBA" id="ARBA00023033"/>
    </source>
</evidence>
<dbReference type="PANTHER" id="PTHR24300">
    <property type="entry name" value="CYTOCHROME P450 508A4-RELATED"/>
    <property type="match status" value="1"/>
</dbReference>
<evidence type="ECO:0000313" key="6">
    <source>
        <dbReference type="EMBL" id="KAF8792480.1"/>
    </source>
</evidence>
<evidence type="ECO:0000313" key="7">
    <source>
        <dbReference type="Proteomes" id="UP000807504"/>
    </source>
</evidence>
<dbReference type="PANTHER" id="PTHR24300:SF375">
    <property type="entry name" value="CYTOCHROME P450 FAMILY"/>
    <property type="match status" value="1"/>
</dbReference>
<accession>A0A8T0FSK2</accession>
<evidence type="ECO:0000256" key="1">
    <source>
        <dbReference type="ARBA" id="ARBA00010617"/>
    </source>
</evidence>
<reference evidence="6" key="1">
    <citation type="journal article" date="2020" name="bioRxiv">
        <title>Chromosome-level reference genome of the European wasp spider Argiope bruennichi: a resource for studies on range expansion and evolutionary adaptation.</title>
        <authorList>
            <person name="Sheffer M.M."/>
            <person name="Hoppe A."/>
            <person name="Krehenwinkel H."/>
            <person name="Uhl G."/>
            <person name="Kuss A.W."/>
            <person name="Jensen L."/>
            <person name="Jensen C."/>
            <person name="Gillespie R.G."/>
            <person name="Hoff K.J."/>
            <person name="Prost S."/>
        </authorList>
    </citation>
    <scope>NUCLEOTIDE SEQUENCE</scope>
</reference>
<keyword evidence="7" id="KW-1185">Reference proteome</keyword>
<dbReference type="GO" id="GO:0008395">
    <property type="term" value="F:steroid hydroxylase activity"/>
    <property type="evidence" value="ECO:0007669"/>
    <property type="project" value="TreeGrafter"/>
</dbReference>